<feature type="binding site" evidence="9 12">
    <location>
        <begin position="230"/>
        <end position="231"/>
    </location>
    <ligand>
        <name>FMN</name>
        <dbReference type="ChEBI" id="CHEBI:58210"/>
    </ligand>
</feature>
<dbReference type="SUPFAM" id="SSF51395">
    <property type="entry name" value="FMN-linked oxidoreductases"/>
    <property type="match status" value="1"/>
</dbReference>
<dbReference type="AlphaFoldDB" id="A0A2P2ECI6"/>
<feature type="site" description="Interacts with tRNA; defines subfamily-specific binding signature" evidence="9">
    <location>
        <position position="180"/>
    </location>
</feature>
<keyword evidence="3 9" id="KW-0285">Flavoprotein</keyword>
<dbReference type="InterPro" id="IPR035587">
    <property type="entry name" value="DUS-like_FMN-bd"/>
</dbReference>
<dbReference type="PANTHER" id="PTHR42907">
    <property type="entry name" value="FMN-LINKED OXIDOREDUCTASES SUPERFAMILY PROTEIN"/>
    <property type="match status" value="1"/>
</dbReference>
<feature type="active site" description="Proton donor" evidence="9 11">
    <location>
        <position position="97"/>
    </location>
</feature>
<dbReference type="NCBIfam" id="TIGR00742">
    <property type="entry name" value="yjbN"/>
    <property type="match status" value="1"/>
</dbReference>
<gene>
    <name evidence="9 14" type="primary">dusA</name>
    <name evidence="14" type="ORF">PbB2_02476</name>
</gene>
<feature type="site" description="Interacts with tRNA" evidence="9">
    <location>
        <position position="94"/>
    </location>
</feature>
<keyword evidence="8 9" id="KW-0560">Oxidoreductase</keyword>
<dbReference type="GO" id="GO:0010181">
    <property type="term" value="F:FMN binding"/>
    <property type="evidence" value="ECO:0007669"/>
    <property type="project" value="UniProtKB-UniRule"/>
</dbReference>
<keyword evidence="4 9" id="KW-0288">FMN</keyword>
<evidence type="ECO:0000256" key="11">
    <source>
        <dbReference type="PIRSR" id="PIRSR006621-1"/>
    </source>
</evidence>
<keyword evidence="12" id="KW-0547">Nucleotide-binding</keyword>
<evidence type="ECO:0000256" key="9">
    <source>
        <dbReference type="HAMAP-Rule" id="MF_02041"/>
    </source>
</evidence>
<comment type="function">
    <text evidence="9">Catalyzes the synthesis of 5,6-dihydrouridine (D), a modified base found in the D-loop of most tRNAs, via the reduction of the C5-C6 double bond in target uridines. Specifically modifies U20 and U20a in tRNAs.</text>
</comment>
<accession>A0A2P2ECI6</accession>
<comment type="similarity">
    <text evidence="10">Belongs to the dus family.</text>
</comment>
<dbReference type="PANTHER" id="PTHR42907:SF1">
    <property type="entry name" value="FMN-LINKED OXIDOREDUCTASES SUPERFAMILY PROTEIN"/>
    <property type="match status" value="1"/>
</dbReference>
<comment type="similarity">
    <text evidence="9">Belongs to the Dus family. DusA subfamily.</text>
</comment>
<feature type="binding site" evidence="9 12">
    <location>
        <position position="67"/>
    </location>
    <ligand>
        <name>FMN</name>
        <dbReference type="ChEBI" id="CHEBI:58210"/>
    </ligand>
</feature>
<evidence type="ECO:0000256" key="3">
    <source>
        <dbReference type="ARBA" id="ARBA00022630"/>
    </source>
</evidence>
<dbReference type="InterPro" id="IPR013785">
    <property type="entry name" value="Aldolase_TIM"/>
</dbReference>
<dbReference type="GO" id="GO:0050660">
    <property type="term" value="F:flavin adenine dinucleotide binding"/>
    <property type="evidence" value="ECO:0007669"/>
    <property type="project" value="InterPro"/>
</dbReference>
<dbReference type="OrthoDB" id="9783413at2"/>
<dbReference type="EMBL" id="BFBR01000008">
    <property type="protein sequence ID" value="GBF58788.1"/>
    <property type="molecule type" value="Genomic_DNA"/>
</dbReference>
<dbReference type="GO" id="GO:0102266">
    <property type="term" value="F:tRNA-dihydrouridine20a synthase activity"/>
    <property type="evidence" value="ECO:0007669"/>
    <property type="project" value="RHEA"/>
</dbReference>
<reference evidence="14 15" key="1">
    <citation type="journal article" date="2018" name="Genome Announc.">
        <title>Draft Genome Sequence of "Candidatus Phycosocius bacilliformis," an Alphaproteobacterial Ectosymbiont of the Hydrocarbon-Producing Green Alga Botryococcus braunii.</title>
        <authorList>
            <person name="Tanabe Y."/>
            <person name="Yamaguchi H."/>
            <person name="Watanabe M.M."/>
        </authorList>
    </citation>
    <scope>NUCLEOTIDE SEQUENCE [LARGE SCALE GENOMIC DNA]</scope>
    <source>
        <strain evidence="14 15">BOTRYCO-2</strain>
    </source>
</reference>
<evidence type="ECO:0000256" key="2">
    <source>
        <dbReference type="ARBA" id="ARBA00022555"/>
    </source>
</evidence>
<dbReference type="InterPro" id="IPR018517">
    <property type="entry name" value="tRNA_hU_synthase_CS"/>
</dbReference>
<keyword evidence="6 9" id="KW-0521">NADP</keyword>
<feature type="site" description="Interacts with tRNA; defines subfamily-specific binding signature" evidence="9">
    <location>
        <position position="299"/>
    </location>
</feature>
<dbReference type="GO" id="GO:0102264">
    <property type="term" value="F:tRNA-dihydrouridine20 synthase activity"/>
    <property type="evidence" value="ECO:0007669"/>
    <property type="project" value="UniProtKB-EC"/>
</dbReference>
<dbReference type="Gene3D" id="3.20.20.70">
    <property type="entry name" value="Aldolase class I"/>
    <property type="match status" value="1"/>
</dbReference>
<evidence type="ECO:0000256" key="8">
    <source>
        <dbReference type="ARBA" id="ARBA00023002"/>
    </source>
</evidence>
<feature type="binding site" evidence="9 12">
    <location>
        <begin position="14"/>
        <end position="16"/>
    </location>
    <ligand>
        <name>FMN</name>
        <dbReference type="ChEBI" id="CHEBI:58210"/>
    </ligand>
</feature>
<comment type="catalytic activity">
    <reaction evidence="9">
        <text>5,6-dihydrouridine(20a) in tRNA + NAD(+) = uridine(20a) in tRNA + NADH + H(+)</text>
        <dbReference type="Rhea" id="RHEA:53348"/>
        <dbReference type="Rhea" id="RHEA-COMP:13535"/>
        <dbReference type="Rhea" id="RHEA-COMP:13536"/>
        <dbReference type="ChEBI" id="CHEBI:15378"/>
        <dbReference type="ChEBI" id="CHEBI:57540"/>
        <dbReference type="ChEBI" id="CHEBI:57945"/>
        <dbReference type="ChEBI" id="CHEBI:65315"/>
        <dbReference type="ChEBI" id="CHEBI:74443"/>
    </reaction>
</comment>
<evidence type="ECO:0000256" key="4">
    <source>
        <dbReference type="ARBA" id="ARBA00022643"/>
    </source>
</evidence>
<comment type="catalytic activity">
    <reaction evidence="9">
        <text>5,6-dihydrouridine(20) in tRNA + NAD(+) = uridine(20) in tRNA + NADH + H(+)</text>
        <dbReference type="Rhea" id="RHEA:53340"/>
        <dbReference type="Rhea" id="RHEA-COMP:13533"/>
        <dbReference type="Rhea" id="RHEA-COMP:13534"/>
        <dbReference type="ChEBI" id="CHEBI:15378"/>
        <dbReference type="ChEBI" id="CHEBI:57540"/>
        <dbReference type="ChEBI" id="CHEBI:57945"/>
        <dbReference type="ChEBI" id="CHEBI:65315"/>
        <dbReference type="ChEBI" id="CHEBI:74443"/>
        <dbReference type="EC" id="1.3.1.91"/>
    </reaction>
</comment>
<evidence type="ECO:0000256" key="1">
    <source>
        <dbReference type="ARBA" id="ARBA00001917"/>
    </source>
</evidence>
<dbReference type="CDD" id="cd02801">
    <property type="entry name" value="DUS_like_FMN"/>
    <property type="match status" value="1"/>
</dbReference>
<evidence type="ECO:0000256" key="6">
    <source>
        <dbReference type="ARBA" id="ARBA00022857"/>
    </source>
</evidence>
<evidence type="ECO:0000256" key="7">
    <source>
        <dbReference type="ARBA" id="ARBA00022884"/>
    </source>
</evidence>
<comment type="caution">
    <text evidence="14">The sequence shown here is derived from an EMBL/GenBank/DDBJ whole genome shotgun (WGS) entry which is preliminary data.</text>
</comment>
<organism evidence="14 15">
    <name type="scientific">Candidatus Phycosocius bacilliformis</name>
    <dbReference type="NCBI Taxonomy" id="1445552"/>
    <lineage>
        <taxon>Bacteria</taxon>
        <taxon>Pseudomonadati</taxon>
        <taxon>Pseudomonadota</taxon>
        <taxon>Alphaproteobacteria</taxon>
        <taxon>Caulobacterales</taxon>
        <taxon>Caulobacterales incertae sedis</taxon>
        <taxon>Candidatus Phycosocius</taxon>
    </lineage>
</organism>
<comment type="catalytic activity">
    <reaction evidence="9">
        <text>5,6-dihydrouridine(20a) in tRNA + NADP(+) = uridine(20a) in tRNA + NADPH + H(+)</text>
        <dbReference type="Rhea" id="RHEA:53344"/>
        <dbReference type="Rhea" id="RHEA-COMP:13535"/>
        <dbReference type="Rhea" id="RHEA-COMP:13536"/>
        <dbReference type="ChEBI" id="CHEBI:15378"/>
        <dbReference type="ChEBI" id="CHEBI:57783"/>
        <dbReference type="ChEBI" id="CHEBI:58349"/>
        <dbReference type="ChEBI" id="CHEBI:65315"/>
        <dbReference type="ChEBI" id="CHEBI:74443"/>
    </reaction>
</comment>
<evidence type="ECO:0000313" key="14">
    <source>
        <dbReference type="EMBL" id="GBF58788.1"/>
    </source>
</evidence>
<dbReference type="InterPro" id="IPR004653">
    <property type="entry name" value="DusA"/>
</dbReference>
<evidence type="ECO:0000256" key="10">
    <source>
        <dbReference type="PIRNR" id="PIRNR006621"/>
    </source>
</evidence>
<keyword evidence="7 9" id="KW-0694">RNA-binding</keyword>
<evidence type="ECO:0000313" key="15">
    <source>
        <dbReference type="Proteomes" id="UP000245086"/>
    </source>
</evidence>
<feature type="binding site" evidence="9 12">
    <location>
        <position position="136"/>
    </location>
    <ligand>
        <name>FMN</name>
        <dbReference type="ChEBI" id="CHEBI:58210"/>
    </ligand>
</feature>
<keyword evidence="5 9" id="KW-0819">tRNA processing</keyword>
<evidence type="ECO:0000256" key="12">
    <source>
        <dbReference type="PIRSR" id="PIRSR006621-2"/>
    </source>
</evidence>
<dbReference type="GO" id="GO:0000049">
    <property type="term" value="F:tRNA binding"/>
    <property type="evidence" value="ECO:0007669"/>
    <property type="project" value="UniProtKB-UniRule"/>
</dbReference>
<feature type="site" description="Interacts with tRNA; defines subfamily-specific binding signature" evidence="9">
    <location>
        <position position="296"/>
    </location>
</feature>
<keyword evidence="15" id="KW-1185">Reference proteome</keyword>
<sequence length="337" mass="37279">MRTDTLDRRFCVAPMMEWTDRHCRAFHRTLSKGALLYTEMVTADAVIHGDRNRLIGFDPSEHPVAIQIGGSDPHKLAEATKISTDFGYGEINLNVGCPSDRVQSGRFGACLMREPELVAECVSAMQAATHLPVTVKNRLGVDEQDPRESLFSFVETVATAGVNVFIVHARKAILKGLSPKDNREIPPLDYDLVRALKAAHPHLTIILNGGISSIEQAQEAVKGLDGVMLGRAAYHDPALLGRVDREILGHDTELVRPEEAYRAYRPYVERRLAEGVPLHAITRHMLGLFAGKPGARMFRRQLGEESRAGAGIEVYDRALELIERESTRFANRGELAA</sequence>
<dbReference type="NCBIfam" id="NF008774">
    <property type="entry name" value="PRK11815.1"/>
    <property type="match status" value="1"/>
</dbReference>
<proteinExistence type="inferred from homology"/>
<dbReference type="PROSITE" id="PS01136">
    <property type="entry name" value="UPF0034"/>
    <property type="match status" value="1"/>
</dbReference>
<dbReference type="Gene3D" id="1.20.120.1460">
    <property type="match status" value="1"/>
</dbReference>
<dbReference type="EC" id="1.3.1.91" evidence="9"/>
<comment type="catalytic activity">
    <reaction evidence="9">
        <text>5,6-dihydrouridine(20) in tRNA + NADP(+) = uridine(20) in tRNA + NADPH + H(+)</text>
        <dbReference type="Rhea" id="RHEA:53336"/>
        <dbReference type="Rhea" id="RHEA-COMP:13533"/>
        <dbReference type="Rhea" id="RHEA-COMP:13534"/>
        <dbReference type="ChEBI" id="CHEBI:15378"/>
        <dbReference type="ChEBI" id="CHEBI:57783"/>
        <dbReference type="ChEBI" id="CHEBI:58349"/>
        <dbReference type="ChEBI" id="CHEBI:65315"/>
        <dbReference type="ChEBI" id="CHEBI:74443"/>
        <dbReference type="EC" id="1.3.1.91"/>
    </reaction>
</comment>
<feature type="binding site" evidence="9 12">
    <location>
        <begin position="208"/>
        <end position="210"/>
    </location>
    <ligand>
        <name>FMN</name>
        <dbReference type="ChEBI" id="CHEBI:58210"/>
    </ligand>
</feature>
<name>A0A2P2ECI6_9PROT</name>
<dbReference type="PIRSF" id="PIRSF006621">
    <property type="entry name" value="Dus"/>
    <property type="match status" value="1"/>
</dbReference>
<evidence type="ECO:0000256" key="5">
    <source>
        <dbReference type="ARBA" id="ARBA00022694"/>
    </source>
</evidence>
<protein>
    <recommendedName>
        <fullName evidence="9">tRNA-dihydrouridine(20/20a) synthase</fullName>
        <ecNumber evidence="9">1.3.1.91</ecNumber>
    </recommendedName>
    <alternativeName>
        <fullName evidence="9">U20-specific dihydrouridine synthase</fullName>
        <shortName evidence="9">U20-specific Dus</shortName>
    </alternativeName>
    <alternativeName>
        <fullName evidence="9">tRNA-dihydrouridine synthase A</fullName>
    </alternativeName>
</protein>
<dbReference type="Pfam" id="PF01207">
    <property type="entry name" value="Dus"/>
    <property type="match status" value="1"/>
</dbReference>
<feature type="binding site" evidence="9 12">
    <location>
        <position position="168"/>
    </location>
    <ligand>
        <name>FMN</name>
        <dbReference type="ChEBI" id="CHEBI:58210"/>
    </ligand>
</feature>
<feature type="domain" description="DUS-like FMN-binding" evidence="13">
    <location>
        <begin position="12"/>
        <end position="307"/>
    </location>
</feature>
<comment type="cofactor">
    <cofactor evidence="1 9 10 12">
        <name>FMN</name>
        <dbReference type="ChEBI" id="CHEBI:58210"/>
    </cofactor>
</comment>
<dbReference type="Proteomes" id="UP000245086">
    <property type="component" value="Unassembled WGS sequence"/>
</dbReference>
<dbReference type="HAMAP" id="MF_02041">
    <property type="entry name" value="DusA_subfam"/>
    <property type="match status" value="1"/>
</dbReference>
<evidence type="ECO:0000259" key="13">
    <source>
        <dbReference type="Pfam" id="PF01207"/>
    </source>
</evidence>
<keyword evidence="2 9" id="KW-0820">tRNA-binding</keyword>
<dbReference type="InterPro" id="IPR001269">
    <property type="entry name" value="DUS_fam"/>
</dbReference>
<dbReference type="RefSeq" id="WP_108985655.1">
    <property type="nucleotide sequence ID" value="NZ_BFBR01000008.1"/>
</dbReference>
<feature type="site" description="Interacts with tRNA" evidence="9">
    <location>
        <position position="183"/>
    </location>
</feature>